<dbReference type="PANTHER" id="PTHR33154">
    <property type="entry name" value="TRANSCRIPTIONAL REGULATOR, ARSR FAMILY"/>
    <property type="match status" value="1"/>
</dbReference>
<dbReference type="EMBL" id="JACGWX010000003">
    <property type="protein sequence ID" value="MBA8847964.1"/>
    <property type="molecule type" value="Genomic_DNA"/>
</dbReference>
<organism evidence="5 6">
    <name type="scientific">Microcella alkalica</name>
    <dbReference type="NCBI Taxonomy" id="355930"/>
    <lineage>
        <taxon>Bacteria</taxon>
        <taxon>Bacillati</taxon>
        <taxon>Actinomycetota</taxon>
        <taxon>Actinomycetes</taxon>
        <taxon>Micrococcales</taxon>
        <taxon>Microbacteriaceae</taxon>
        <taxon>Microcella</taxon>
    </lineage>
</organism>
<dbReference type="SMART" id="SM00418">
    <property type="entry name" value="HTH_ARSR"/>
    <property type="match status" value="1"/>
</dbReference>
<evidence type="ECO:0000313" key="6">
    <source>
        <dbReference type="Proteomes" id="UP000585905"/>
    </source>
</evidence>
<dbReference type="Gene3D" id="1.10.10.10">
    <property type="entry name" value="Winged helix-like DNA-binding domain superfamily/Winged helix DNA-binding domain"/>
    <property type="match status" value="1"/>
</dbReference>
<gene>
    <name evidence="5" type="ORF">FHX53_001556</name>
</gene>
<name>A0A839ECJ6_9MICO</name>
<feature type="domain" description="HTH arsR-type" evidence="4">
    <location>
        <begin position="1"/>
        <end position="89"/>
    </location>
</feature>
<sequence>METLFLLAHPLRWRLIEILASGEHSAGQLADAVQSMRGVGREAISKHLGRLRRAGLIEVRIDMNNRIYRLSPRVIGALDGLVAHLLELRTATGYDDLDLDGGDRDIGWEAPPTVDDEEDVARCWCIRRSLNLQNC</sequence>
<dbReference type="GO" id="GO:0003700">
    <property type="term" value="F:DNA-binding transcription factor activity"/>
    <property type="evidence" value="ECO:0007669"/>
    <property type="project" value="InterPro"/>
</dbReference>
<dbReference type="RefSeq" id="WP_182490776.1">
    <property type="nucleotide sequence ID" value="NZ_BAAAOV010000001.1"/>
</dbReference>
<evidence type="ECO:0000256" key="2">
    <source>
        <dbReference type="ARBA" id="ARBA00023125"/>
    </source>
</evidence>
<dbReference type="GO" id="GO:0003677">
    <property type="term" value="F:DNA binding"/>
    <property type="evidence" value="ECO:0007669"/>
    <property type="project" value="UniProtKB-KW"/>
</dbReference>
<keyword evidence="2 5" id="KW-0238">DNA-binding</keyword>
<reference evidence="5 6" key="1">
    <citation type="submission" date="2020-07" db="EMBL/GenBank/DDBJ databases">
        <title>Sequencing the genomes of 1000 actinobacteria strains.</title>
        <authorList>
            <person name="Klenk H.-P."/>
        </authorList>
    </citation>
    <scope>NUCLEOTIDE SEQUENCE [LARGE SCALE GENOMIC DNA]</scope>
    <source>
        <strain evidence="5 6">DSM 19663</strain>
    </source>
</reference>
<evidence type="ECO:0000256" key="3">
    <source>
        <dbReference type="ARBA" id="ARBA00023163"/>
    </source>
</evidence>
<dbReference type="PANTHER" id="PTHR33154:SF33">
    <property type="entry name" value="TRANSCRIPTIONAL REPRESSOR SDPR"/>
    <property type="match status" value="1"/>
</dbReference>
<dbReference type="CDD" id="cd00090">
    <property type="entry name" value="HTH_ARSR"/>
    <property type="match status" value="1"/>
</dbReference>
<keyword evidence="3" id="KW-0804">Transcription</keyword>
<evidence type="ECO:0000313" key="5">
    <source>
        <dbReference type="EMBL" id="MBA8847964.1"/>
    </source>
</evidence>
<protein>
    <submittedName>
        <fullName evidence="5">DNA-binding transcriptional ArsR family regulator</fullName>
    </submittedName>
</protein>
<dbReference type="InterPro" id="IPR036390">
    <property type="entry name" value="WH_DNA-bd_sf"/>
</dbReference>
<dbReference type="InterPro" id="IPR036388">
    <property type="entry name" value="WH-like_DNA-bd_sf"/>
</dbReference>
<evidence type="ECO:0000259" key="4">
    <source>
        <dbReference type="PROSITE" id="PS50987"/>
    </source>
</evidence>
<keyword evidence="6" id="KW-1185">Reference proteome</keyword>
<keyword evidence="1" id="KW-0805">Transcription regulation</keyword>
<dbReference type="InterPro" id="IPR011991">
    <property type="entry name" value="ArsR-like_HTH"/>
</dbReference>
<accession>A0A839ECJ6</accession>
<evidence type="ECO:0000256" key="1">
    <source>
        <dbReference type="ARBA" id="ARBA00023015"/>
    </source>
</evidence>
<comment type="caution">
    <text evidence="5">The sequence shown here is derived from an EMBL/GenBank/DDBJ whole genome shotgun (WGS) entry which is preliminary data.</text>
</comment>
<proteinExistence type="predicted"/>
<dbReference type="Pfam" id="PF12840">
    <property type="entry name" value="HTH_20"/>
    <property type="match status" value="1"/>
</dbReference>
<dbReference type="Proteomes" id="UP000585905">
    <property type="component" value="Unassembled WGS sequence"/>
</dbReference>
<dbReference type="AlphaFoldDB" id="A0A839ECJ6"/>
<dbReference type="InterPro" id="IPR001845">
    <property type="entry name" value="HTH_ArsR_DNA-bd_dom"/>
</dbReference>
<dbReference type="InterPro" id="IPR051081">
    <property type="entry name" value="HTH_MetalResp_TranReg"/>
</dbReference>
<dbReference type="SUPFAM" id="SSF46785">
    <property type="entry name" value="Winged helix' DNA-binding domain"/>
    <property type="match status" value="1"/>
</dbReference>
<dbReference type="PROSITE" id="PS50987">
    <property type="entry name" value="HTH_ARSR_2"/>
    <property type="match status" value="1"/>
</dbReference>